<evidence type="ECO:0000256" key="8">
    <source>
        <dbReference type="ARBA" id="ARBA00041780"/>
    </source>
</evidence>
<evidence type="ECO:0000256" key="7">
    <source>
        <dbReference type="ARBA" id="ARBA00039594"/>
    </source>
</evidence>
<dbReference type="KEGG" id="spu:589395"/>
<dbReference type="InParanoid" id="A0A7M7HKL6"/>
<dbReference type="GO" id="GO:0031929">
    <property type="term" value="P:TOR signaling"/>
    <property type="evidence" value="ECO:0000318"/>
    <property type="project" value="GO_Central"/>
</dbReference>
<keyword evidence="4" id="KW-0963">Cytoplasm</keyword>
<dbReference type="GO" id="GO:0005764">
    <property type="term" value="C:lysosome"/>
    <property type="evidence" value="ECO:0007669"/>
    <property type="project" value="UniProtKB-SubCell"/>
</dbReference>
<dbReference type="Proteomes" id="UP000007110">
    <property type="component" value="Unassembled WGS sequence"/>
</dbReference>
<dbReference type="EnsemblMetazoa" id="XM_011669958">
    <property type="protein sequence ID" value="XP_011668260"/>
    <property type="gene ID" value="LOC589395"/>
</dbReference>
<evidence type="ECO:0000256" key="9">
    <source>
        <dbReference type="ARBA" id="ARBA00042134"/>
    </source>
</evidence>
<evidence type="ECO:0000256" key="1">
    <source>
        <dbReference type="ARBA" id="ARBA00004370"/>
    </source>
</evidence>
<accession>A0A7M7HKL6</accession>
<protein>
    <recommendedName>
        <fullName evidence="7">MTOR-associated protein MEAK7</fullName>
    </recommendedName>
    <alternativeName>
        <fullName evidence="9">TBC/LysM-associated domain-containing protein 1</fullName>
    </alternativeName>
    <alternativeName>
        <fullName evidence="8">TLD domain-containing protein 1</fullName>
    </alternativeName>
</protein>
<dbReference type="PANTHER" id="PTHR23354:SF131">
    <property type="entry name" value="MTOR-ASSOCIATED PROTEIN MEAK7"/>
    <property type="match status" value="1"/>
</dbReference>
<dbReference type="PROSITE" id="PS51886">
    <property type="entry name" value="TLDC"/>
    <property type="match status" value="1"/>
</dbReference>
<comment type="subcellular location">
    <subcellularLocation>
        <location evidence="3">Cytoplasm</location>
    </subcellularLocation>
    <subcellularLocation>
        <location evidence="2">Lysosome</location>
    </subcellularLocation>
    <subcellularLocation>
        <location evidence="1">Membrane</location>
    </subcellularLocation>
</comment>
<evidence type="ECO:0000256" key="6">
    <source>
        <dbReference type="ARBA" id="ARBA00023228"/>
    </source>
</evidence>
<keyword evidence="12" id="KW-1185">Reference proteome</keyword>
<reference evidence="11" key="2">
    <citation type="submission" date="2021-01" db="UniProtKB">
        <authorList>
            <consortium name="EnsemblMetazoa"/>
        </authorList>
    </citation>
    <scope>IDENTIFICATION</scope>
</reference>
<dbReference type="OrthoDB" id="289228at2759"/>
<dbReference type="Pfam" id="PF07534">
    <property type="entry name" value="TLD"/>
    <property type="match status" value="1"/>
</dbReference>
<dbReference type="AlphaFoldDB" id="A0A7M7HKL6"/>
<name>A0A7M7HKL6_STRPU</name>
<dbReference type="GO" id="GO:0016020">
    <property type="term" value="C:membrane"/>
    <property type="evidence" value="ECO:0007669"/>
    <property type="project" value="UniProtKB-SubCell"/>
</dbReference>
<dbReference type="OMA" id="CGRITHR"/>
<organism evidence="11 12">
    <name type="scientific">Strongylocentrotus purpuratus</name>
    <name type="common">Purple sea urchin</name>
    <dbReference type="NCBI Taxonomy" id="7668"/>
    <lineage>
        <taxon>Eukaryota</taxon>
        <taxon>Metazoa</taxon>
        <taxon>Echinodermata</taxon>
        <taxon>Eleutherozoa</taxon>
        <taxon>Echinozoa</taxon>
        <taxon>Echinoidea</taxon>
        <taxon>Euechinoidea</taxon>
        <taxon>Echinacea</taxon>
        <taxon>Camarodonta</taxon>
        <taxon>Echinidea</taxon>
        <taxon>Strongylocentrotidae</taxon>
        <taxon>Strongylocentrotus</taxon>
    </lineage>
</organism>
<evidence type="ECO:0000256" key="4">
    <source>
        <dbReference type="ARBA" id="ARBA00022490"/>
    </source>
</evidence>
<evidence type="ECO:0000256" key="2">
    <source>
        <dbReference type="ARBA" id="ARBA00004371"/>
    </source>
</evidence>
<dbReference type="CTD" id="57707"/>
<sequence>MRQVQGVISSITSISQEAFIITLAKLLKGTMEETSLMVCGLAANMAERLTKEELSQFIADILSSYEKALKAADKMGGWKIGADADSKHRFVQFTLQGMDEAEGEYLSVDQVQSWLEKTRVFYSLFTDVFQVCFHPGNTMLKDDGAASAAAYVDEADTITDDIIHHVPTLPLCKDAPWSKFTTLLDLPSLLTINYHLPHELRREWRFLYSSSIHGSSFSTFLAHIQNKGPTVLVVRDTDGKVFGGFGSESWHLGPNFIGNTHCFLFSLTSDLGVYETTAHNDHYMYLNIDQQTMPNGLGMGGQFDYFGLWLDQDYGKGHSRAKPKCTTYDSPQLSGSENFVIDCVEVWAVGPLPKKDTEDDEEGGHKSILDKDAAATALLELIGKARKSEGLREIDEDAMADIPEVHELHVPHPVS</sequence>
<dbReference type="GO" id="GO:0005634">
    <property type="term" value="C:nucleus"/>
    <property type="evidence" value="ECO:0000318"/>
    <property type="project" value="GO_Central"/>
</dbReference>
<evidence type="ECO:0000256" key="5">
    <source>
        <dbReference type="ARBA" id="ARBA00023136"/>
    </source>
</evidence>
<dbReference type="GeneID" id="589395"/>
<evidence type="ECO:0000259" key="10">
    <source>
        <dbReference type="PROSITE" id="PS51886"/>
    </source>
</evidence>
<proteinExistence type="predicted"/>
<feature type="domain" description="TLDc" evidence="10">
    <location>
        <begin position="182"/>
        <end position="350"/>
    </location>
</feature>
<keyword evidence="6" id="KW-0458">Lysosome</keyword>
<dbReference type="FunCoup" id="A0A7M7HKL6">
    <property type="interactions" value="552"/>
</dbReference>
<dbReference type="PANTHER" id="PTHR23354">
    <property type="entry name" value="NUCLEOLAR PROTEIN 7/ESTROGEN RECEPTOR COACTIVATOR-RELATED"/>
    <property type="match status" value="1"/>
</dbReference>
<reference evidence="12" key="1">
    <citation type="submission" date="2015-02" db="EMBL/GenBank/DDBJ databases">
        <title>Genome sequencing for Strongylocentrotus purpuratus.</title>
        <authorList>
            <person name="Murali S."/>
            <person name="Liu Y."/>
            <person name="Vee V."/>
            <person name="English A."/>
            <person name="Wang M."/>
            <person name="Skinner E."/>
            <person name="Han Y."/>
            <person name="Muzny D.M."/>
            <person name="Worley K.C."/>
            <person name="Gibbs R.A."/>
        </authorList>
    </citation>
    <scope>NUCLEOTIDE SEQUENCE</scope>
</reference>
<dbReference type="SMART" id="SM00584">
    <property type="entry name" value="TLDc"/>
    <property type="match status" value="1"/>
</dbReference>
<dbReference type="InterPro" id="IPR006571">
    <property type="entry name" value="TLDc_dom"/>
</dbReference>
<evidence type="ECO:0000313" key="12">
    <source>
        <dbReference type="Proteomes" id="UP000007110"/>
    </source>
</evidence>
<dbReference type="RefSeq" id="XP_011668260.1">
    <property type="nucleotide sequence ID" value="XM_011669958.2"/>
</dbReference>
<keyword evidence="5" id="KW-0472">Membrane</keyword>
<evidence type="ECO:0000256" key="3">
    <source>
        <dbReference type="ARBA" id="ARBA00004496"/>
    </source>
</evidence>
<evidence type="ECO:0000313" key="11">
    <source>
        <dbReference type="EnsemblMetazoa" id="XP_011668260"/>
    </source>
</evidence>
<dbReference type="GO" id="GO:0006979">
    <property type="term" value="P:response to oxidative stress"/>
    <property type="evidence" value="ECO:0000318"/>
    <property type="project" value="GO_Central"/>
</dbReference>